<evidence type="ECO:0000313" key="1">
    <source>
        <dbReference type="EMBL" id="MDR6902180.1"/>
    </source>
</evidence>
<keyword evidence="2" id="KW-1185">Reference proteome</keyword>
<sequence length="41" mass="4620">MLSTWASPASGYPRWKVPGVLDWSIGVYNRHVDITQDTTTL</sequence>
<dbReference type="Proteomes" id="UP001250791">
    <property type="component" value="Unassembled WGS sequence"/>
</dbReference>
<evidence type="ECO:0000313" key="2">
    <source>
        <dbReference type="Proteomes" id="UP001250791"/>
    </source>
</evidence>
<proteinExistence type="predicted"/>
<gene>
    <name evidence="1" type="ORF">J2W52_003811</name>
</gene>
<dbReference type="EMBL" id="JAVDUP010000004">
    <property type="protein sequence ID" value="MDR6902180.1"/>
    <property type="molecule type" value="Genomic_DNA"/>
</dbReference>
<accession>A0ABU1ST77</accession>
<comment type="caution">
    <text evidence="1">The sequence shown here is derived from an EMBL/GenBank/DDBJ whole genome shotgun (WGS) entry which is preliminary data.</text>
</comment>
<organism evidence="1 2">
    <name type="scientific">Rhizobium miluonense</name>
    <dbReference type="NCBI Taxonomy" id="411945"/>
    <lineage>
        <taxon>Bacteria</taxon>
        <taxon>Pseudomonadati</taxon>
        <taxon>Pseudomonadota</taxon>
        <taxon>Alphaproteobacteria</taxon>
        <taxon>Hyphomicrobiales</taxon>
        <taxon>Rhizobiaceae</taxon>
        <taxon>Rhizobium/Agrobacterium group</taxon>
        <taxon>Rhizobium</taxon>
    </lineage>
</organism>
<dbReference type="RefSeq" id="WP_310232913.1">
    <property type="nucleotide sequence ID" value="NZ_JAVDUP010000004.1"/>
</dbReference>
<protein>
    <submittedName>
        <fullName evidence="1">Uncharacterized protein</fullName>
    </submittedName>
</protein>
<name>A0ABU1ST77_9HYPH</name>
<reference evidence="1 2" key="1">
    <citation type="submission" date="2023-07" db="EMBL/GenBank/DDBJ databases">
        <title>Sorghum-associated microbial communities from plants grown in Nebraska, USA.</title>
        <authorList>
            <person name="Schachtman D."/>
        </authorList>
    </citation>
    <scope>NUCLEOTIDE SEQUENCE [LARGE SCALE GENOMIC DNA]</scope>
    <source>
        <strain evidence="1 2">3199</strain>
    </source>
</reference>